<dbReference type="Proteomes" id="UP000199337">
    <property type="component" value="Unassembled WGS sequence"/>
</dbReference>
<sequence>MARCESCKFRERAERKPGSLIGKLWRWHTKWCPGWKAYQAELAKKNK</sequence>
<dbReference type="EMBL" id="FOOX01000010">
    <property type="protein sequence ID" value="SFG81810.1"/>
    <property type="molecule type" value="Genomic_DNA"/>
</dbReference>
<organism evidence="1 2">
    <name type="scientific">Desulfotruncus arcticus DSM 17038</name>
    <dbReference type="NCBI Taxonomy" id="1121424"/>
    <lineage>
        <taxon>Bacteria</taxon>
        <taxon>Bacillati</taxon>
        <taxon>Bacillota</taxon>
        <taxon>Clostridia</taxon>
        <taxon>Eubacteriales</taxon>
        <taxon>Desulfallaceae</taxon>
        <taxon>Desulfotruncus</taxon>
    </lineage>
</organism>
<accession>A0A1I2UXQ1</accession>
<reference evidence="2" key="1">
    <citation type="submission" date="2016-10" db="EMBL/GenBank/DDBJ databases">
        <authorList>
            <person name="Varghese N."/>
            <person name="Submissions S."/>
        </authorList>
    </citation>
    <scope>NUCLEOTIDE SEQUENCE [LARGE SCALE GENOMIC DNA]</scope>
    <source>
        <strain evidence="2">DSM 17038</strain>
    </source>
</reference>
<evidence type="ECO:0000313" key="2">
    <source>
        <dbReference type="Proteomes" id="UP000199337"/>
    </source>
</evidence>
<evidence type="ECO:0000313" key="1">
    <source>
        <dbReference type="EMBL" id="SFG81810.1"/>
    </source>
</evidence>
<keyword evidence="2" id="KW-1185">Reference proteome</keyword>
<dbReference type="RefSeq" id="WP_165613523.1">
    <property type="nucleotide sequence ID" value="NZ_FOOX01000010.1"/>
</dbReference>
<gene>
    <name evidence="1" type="ORF">SAMN05660649_02789</name>
</gene>
<proteinExistence type="predicted"/>
<protein>
    <submittedName>
        <fullName evidence="1">Uncharacterized protein</fullName>
    </submittedName>
</protein>
<dbReference type="STRING" id="341036.SAMN05660649_02789"/>
<dbReference type="AlphaFoldDB" id="A0A1I2UXQ1"/>
<name>A0A1I2UXQ1_9FIRM</name>